<dbReference type="EMBL" id="JASPKZ010007821">
    <property type="protein sequence ID" value="KAJ9582178.1"/>
    <property type="molecule type" value="Genomic_DNA"/>
</dbReference>
<organism evidence="1 2">
    <name type="scientific">Diploptera punctata</name>
    <name type="common">Pacific beetle cockroach</name>
    <dbReference type="NCBI Taxonomy" id="6984"/>
    <lineage>
        <taxon>Eukaryota</taxon>
        <taxon>Metazoa</taxon>
        <taxon>Ecdysozoa</taxon>
        <taxon>Arthropoda</taxon>
        <taxon>Hexapoda</taxon>
        <taxon>Insecta</taxon>
        <taxon>Pterygota</taxon>
        <taxon>Neoptera</taxon>
        <taxon>Polyneoptera</taxon>
        <taxon>Dictyoptera</taxon>
        <taxon>Blattodea</taxon>
        <taxon>Blaberoidea</taxon>
        <taxon>Blaberidae</taxon>
        <taxon>Diplopterinae</taxon>
        <taxon>Diploptera</taxon>
    </lineage>
</organism>
<gene>
    <name evidence="1" type="ORF">L9F63_003484</name>
</gene>
<sequence length="214" mass="24138">HTRDIQNISYTTKHSFFQEVVISCGLLNCTAITNIFTWLCQLSNVLFYYDFPHLILPRVLPLSIRMLKIAFQNVNVSQCKGITILRRHEKDRDSEAARVPDSLVASATRLTQNSRGLETTLEDARRKSLMSVRLTMTVLVMAAFAPQRWSQQVAPCTFNSMCSCKFGGAETRGIHFTTPKSLDNVKDISCVGVPFSKLPVVYNEVLEFESLSLL</sequence>
<proteinExistence type="predicted"/>
<evidence type="ECO:0000313" key="2">
    <source>
        <dbReference type="Proteomes" id="UP001233999"/>
    </source>
</evidence>
<protein>
    <submittedName>
        <fullName evidence="1">Uncharacterized protein</fullName>
    </submittedName>
</protein>
<evidence type="ECO:0000313" key="1">
    <source>
        <dbReference type="EMBL" id="KAJ9582178.1"/>
    </source>
</evidence>
<reference evidence="1" key="1">
    <citation type="journal article" date="2023" name="IScience">
        <title>Live-bearing cockroach genome reveals convergent evolutionary mechanisms linked to viviparity in insects and beyond.</title>
        <authorList>
            <person name="Fouks B."/>
            <person name="Harrison M.C."/>
            <person name="Mikhailova A.A."/>
            <person name="Marchal E."/>
            <person name="English S."/>
            <person name="Carruthers M."/>
            <person name="Jennings E.C."/>
            <person name="Chiamaka E.L."/>
            <person name="Frigard R.A."/>
            <person name="Pippel M."/>
            <person name="Attardo G.M."/>
            <person name="Benoit J.B."/>
            <person name="Bornberg-Bauer E."/>
            <person name="Tobe S.S."/>
        </authorList>
    </citation>
    <scope>NUCLEOTIDE SEQUENCE</scope>
    <source>
        <strain evidence="1">Stay&amp;Tobe</strain>
    </source>
</reference>
<accession>A0AAD8E9K6</accession>
<keyword evidence="2" id="KW-1185">Reference proteome</keyword>
<comment type="caution">
    <text evidence="1">The sequence shown here is derived from an EMBL/GenBank/DDBJ whole genome shotgun (WGS) entry which is preliminary data.</text>
</comment>
<feature type="non-terminal residue" evidence="1">
    <location>
        <position position="214"/>
    </location>
</feature>
<dbReference type="AlphaFoldDB" id="A0AAD8E9K6"/>
<feature type="non-terminal residue" evidence="1">
    <location>
        <position position="1"/>
    </location>
</feature>
<name>A0AAD8E9K6_DIPPU</name>
<reference evidence="1" key="2">
    <citation type="submission" date="2023-05" db="EMBL/GenBank/DDBJ databases">
        <authorList>
            <person name="Fouks B."/>
        </authorList>
    </citation>
    <scope>NUCLEOTIDE SEQUENCE</scope>
    <source>
        <strain evidence="1">Stay&amp;Tobe</strain>
        <tissue evidence="1">Testes</tissue>
    </source>
</reference>
<dbReference type="Proteomes" id="UP001233999">
    <property type="component" value="Unassembled WGS sequence"/>
</dbReference>